<name>A0A0F9BQA3_9ZZZZ</name>
<dbReference type="EMBL" id="LAZR01048093">
    <property type="protein sequence ID" value="KKK92714.1"/>
    <property type="molecule type" value="Genomic_DNA"/>
</dbReference>
<organism evidence="1">
    <name type="scientific">marine sediment metagenome</name>
    <dbReference type="NCBI Taxonomy" id="412755"/>
    <lineage>
        <taxon>unclassified sequences</taxon>
        <taxon>metagenomes</taxon>
        <taxon>ecological metagenomes</taxon>
    </lineage>
</organism>
<reference evidence="1" key="1">
    <citation type="journal article" date="2015" name="Nature">
        <title>Complex archaea that bridge the gap between prokaryotes and eukaryotes.</title>
        <authorList>
            <person name="Spang A."/>
            <person name="Saw J.H."/>
            <person name="Jorgensen S.L."/>
            <person name="Zaremba-Niedzwiedzka K."/>
            <person name="Martijn J."/>
            <person name="Lind A.E."/>
            <person name="van Eijk R."/>
            <person name="Schleper C."/>
            <person name="Guy L."/>
            <person name="Ettema T.J."/>
        </authorList>
    </citation>
    <scope>NUCLEOTIDE SEQUENCE</scope>
</reference>
<accession>A0A0F9BQA3</accession>
<dbReference type="AlphaFoldDB" id="A0A0F9BQA3"/>
<comment type="caution">
    <text evidence="1">The sequence shown here is derived from an EMBL/GenBank/DDBJ whole genome shotgun (WGS) entry which is preliminary data.</text>
</comment>
<proteinExistence type="predicted"/>
<evidence type="ECO:0000313" key="1">
    <source>
        <dbReference type="EMBL" id="KKK92714.1"/>
    </source>
</evidence>
<protein>
    <submittedName>
        <fullName evidence="1">Uncharacterized protein</fullName>
    </submittedName>
</protein>
<gene>
    <name evidence="1" type="ORF">LCGC14_2700170</name>
</gene>
<feature type="non-terminal residue" evidence="1">
    <location>
        <position position="435"/>
    </location>
</feature>
<feature type="non-terminal residue" evidence="1">
    <location>
        <position position="1"/>
    </location>
</feature>
<sequence>SSITWYYTYSDNPAQFTLHPDFALGSSFTIDYSALRWDIETGGHNDYIKNAVNTINFQPRIKTNISVYYDGQTNELFSILDSVPDNQFSEIDLFNYIYLYTTDGNTEVLKKLPFDSSFITQDSQTDFLYTINFDVIDSFIGTDTIVEDMYIHIETEYDSTQLKYSLSNTPFNYDYIGTNPLYNQYHITININNGQTVYSSYEPQFSAYVEKIENNLIYFKDSAISVGSIIDVSYKYKLQPGLLERKHFMMIVYPWTNIFEPILDDITVGIDSDSSSGYREKYRKVSGGSVITPFEYSLSVDDRYSLYLSYRLNNREYFEEKFVINAQNYIHYNFEFTYLTPEFNNYIEELVFNGEAAISVYYYDLAGTFRLLDDDFFSVSYTAHNVTLIPHISNGYDSNPLTAHNGIDEFYITIVPKSSDIEYDSYKFTYDPSEK</sequence>